<name>A0ABT7SMJ7_9GAMM</name>
<evidence type="ECO:0000313" key="2">
    <source>
        <dbReference type="EMBL" id="MDM7857405.1"/>
    </source>
</evidence>
<feature type="chain" id="PRO_5045841397" evidence="1">
    <location>
        <begin position="21"/>
        <end position="158"/>
    </location>
</feature>
<dbReference type="Proteomes" id="UP001241056">
    <property type="component" value="Unassembled WGS sequence"/>
</dbReference>
<protein>
    <submittedName>
        <fullName evidence="2">Uncharacterized protein</fullName>
    </submittedName>
</protein>
<evidence type="ECO:0000313" key="3">
    <source>
        <dbReference type="Proteomes" id="UP001241056"/>
    </source>
</evidence>
<organism evidence="2 3">
    <name type="scientific">Thiopseudomonas acetoxidans</name>
    <dbReference type="NCBI Taxonomy" id="3041622"/>
    <lineage>
        <taxon>Bacteria</taxon>
        <taxon>Pseudomonadati</taxon>
        <taxon>Pseudomonadota</taxon>
        <taxon>Gammaproteobacteria</taxon>
        <taxon>Pseudomonadales</taxon>
        <taxon>Pseudomonadaceae</taxon>
        <taxon>Thiopseudomonas</taxon>
    </lineage>
</organism>
<dbReference type="RefSeq" id="WP_289410060.1">
    <property type="nucleotide sequence ID" value="NZ_JAUCDY010000003.1"/>
</dbReference>
<accession>A0ABT7SMJ7</accession>
<keyword evidence="3" id="KW-1185">Reference proteome</keyword>
<keyword evidence="1" id="KW-0732">Signal</keyword>
<dbReference type="EMBL" id="JAUCDY010000003">
    <property type="protein sequence ID" value="MDM7857405.1"/>
    <property type="molecule type" value="Genomic_DNA"/>
</dbReference>
<proteinExistence type="predicted"/>
<gene>
    <name evidence="2" type="ORF">QEZ41_03810</name>
</gene>
<sequence length="158" mass="17137">MKTKLLICSISLSLSGLAVAGTLEKPNLSAAYQASFQGAWNKAAAGELPVYECTQIVGTATKMLSEPTTAVEAKHAYKACYVDAILNYSEAFFKLNAHASIEKDGMPYGCSLYSRYLKGHVVSLETYAERFGFSATQLNHEINTRLQEPASLCQVALN</sequence>
<comment type="caution">
    <text evidence="2">The sequence shown here is derived from an EMBL/GenBank/DDBJ whole genome shotgun (WGS) entry which is preliminary data.</text>
</comment>
<evidence type="ECO:0000256" key="1">
    <source>
        <dbReference type="SAM" id="SignalP"/>
    </source>
</evidence>
<feature type="signal peptide" evidence="1">
    <location>
        <begin position="1"/>
        <end position="20"/>
    </location>
</feature>
<reference evidence="2 3" key="1">
    <citation type="submission" date="2023-06" db="EMBL/GenBank/DDBJ databases">
        <title>Thiopseudomonas sp. CY1220 draft genome sequence.</title>
        <authorList>
            <person name="Zhao G."/>
            <person name="An M."/>
        </authorList>
    </citation>
    <scope>NUCLEOTIDE SEQUENCE [LARGE SCALE GENOMIC DNA]</scope>
    <source>
        <strain evidence="2 3">CY1220</strain>
    </source>
</reference>